<dbReference type="AlphaFoldDB" id="A0A839ERL5"/>
<evidence type="ECO:0000313" key="2">
    <source>
        <dbReference type="EMBL" id="MBA8886395.1"/>
    </source>
</evidence>
<name>A0A839ERL5_9GAMM</name>
<dbReference type="Proteomes" id="UP000550401">
    <property type="component" value="Unassembled WGS sequence"/>
</dbReference>
<dbReference type="EMBL" id="JACGXL010000001">
    <property type="protein sequence ID" value="MBA8886395.1"/>
    <property type="molecule type" value="Genomic_DNA"/>
</dbReference>
<keyword evidence="3" id="KW-1185">Reference proteome</keyword>
<accession>A0A839ERL5</accession>
<gene>
    <name evidence="2" type="ORF">FHW12_000586</name>
</gene>
<keyword evidence="1" id="KW-0732">Signal</keyword>
<sequence length="230" mass="24436">MLRIFRALLVLASWPMLAQAVDSHLIYLNNCKPNGCVVHPGNDDAVTHTSSIPNQQSTVTAFAFSDDTFGRTVGCLRAAFARYDVSITTVDPGQLPRREMMIAGSPQDIGMPGGTGGVSPFTGQPIDNAIAYTFANTVGDDPDGLCWTAANQLGHLYGLDNEHYCPDLMAFTDGCGVKAFTDFDAPCGEFSDRTCASGAATQNSDATLRLVIGDVDPIFFAGFDPDMPAP</sequence>
<feature type="chain" id="PRO_5033048689" evidence="1">
    <location>
        <begin position="21"/>
        <end position="230"/>
    </location>
</feature>
<protein>
    <submittedName>
        <fullName evidence="2">Uncharacterized protein</fullName>
    </submittedName>
</protein>
<evidence type="ECO:0000313" key="3">
    <source>
        <dbReference type="Proteomes" id="UP000550401"/>
    </source>
</evidence>
<organism evidence="2 3">
    <name type="scientific">Dokdonella fugitiva</name>
    <dbReference type="NCBI Taxonomy" id="328517"/>
    <lineage>
        <taxon>Bacteria</taxon>
        <taxon>Pseudomonadati</taxon>
        <taxon>Pseudomonadota</taxon>
        <taxon>Gammaproteobacteria</taxon>
        <taxon>Lysobacterales</taxon>
        <taxon>Rhodanobacteraceae</taxon>
        <taxon>Dokdonella</taxon>
    </lineage>
</organism>
<reference evidence="2 3" key="1">
    <citation type="submission" date="2020-07" db="EMBL/GenBank/DDBJ databases">
        <title>Genomic Encyclopedia of Type Strains, Phase IV (KMG-V): Genome sequencing to study the core and pangenomes of soil and plant-associated prokaryotes.</title>
        <authorList>
            <person name="Whitman W."/>
        </authorList>
    </citation>
    <scope>NUCLEOTIDE SEQUENCE [LARGE SCALE GENOMIC DNA]</scope>
    <source>
        <strain evidence="2 3">RH2WT43</strain>
    </source>
</reference>
<feature type="signal peptide" evidence="1">
    <location>
        <begin position="1"/>
        <end position="20"/>
    </location>
</feature>
<dbReference type="RefSeq" id="WP_182529481.1">
    <property type="nucleotide sequence ID" value="NZ_JACGXL010000001.1"/>
</dbReference>
<proteinExistence type="predicted"/>
<comment type="caution">
    <text evidence="2">The sequence shown here is derived from an EMBL/GenBank/DDBJ whole genome shotgun (WGS) entry which is preliminary data.</text>
</comment>
<evidence type="ECO:0000256" key="1">
    <source>
        <dbReference type="SAM" id="SignalP"/>
    </source>
</evidence>